<dbReference type="AlphaFoldDB" id="A0A561EM67"/>
<dbReference type="Gene3D" id="3.30.565.10">
    <property type="entry name" value="Histidine kinase-like ATPase, C-terminal domain"/>
    <property type="match status" value="1"/>
</dbReference>
<feature type="compositionally biased region" description="Basic and acidic residues" evidence="2">
    <location>
        <begin position="17"/>
        <end position="38"/>
    </location>
</feature>
<feature type="region of interest" description="Disordered" evidence="2">
    <location>
        <begin position="121"/>
        <end position="146"/>
    </location>
</feature>
<keyword evidence="1" id="KW-0723">Serine/threonine-protein kinase</keyword>
<evidence type="ECO:0000313" key="5">
    <source>
        <dbReference type="Proteomes" id="UP000318416"/>
    </source>
</evidence>
<proteinExistence type="predicted"/>
<name>A0A561EM67_9ACTN</name>
<feature type="region of interest" description="Disordered" evidence="2">
    <location>
        <begin position="1"/>
        <end position="39"/>
    </location>
</feature>
<protein>
    <submittedName>
        <fullName evidence="4">Histidine kinase-like protein</fullName>
    </submittedName>
</protein>
<dbReference type="OrthoDB" id="3529510at2"/>
<dbReference type="InterPro" id="IPR050267">
    <property type="entry name" value="Anti-sigma-factor_SerPK"/>
</dbReference>
<accession>A0A561EM67</accession>
<reference evidence="4 5" key="1">
    <citation type="submission" date="2019-06" db="EMBL/GenBank/DDBJ databases">
        <title>Sequencing the genomes of 1000 actinobacteria strains.</title>
        <authorList>
            <person name="Klenk H.-P."/>
        </authorList>
    </citation>
    <scope>NUCLEOTIDE SEQUENCE [LARGE SCALE GENOMIC DNA]</scope>
    <source>
        <strain evidence="4 5">DSM 41649</strain>
    </source>
</reference>
<evidence type="ECO:0000313" key="4">
    <source>
        <dbReference type="EMBL" id="TWE16716.1"/>
    </source>
</evidence>
<dbReference type="PANTHER" id="PTHR35526">
    <property type="entry name" value="ANTI-SIGMA-F FACTOR RSBW-RELATED"/>
    <property type="match status" value="1"/>
</dbReference>
<dbReference type="Proteomes" id="UP000318416">
    <property type="component" value="Unassembled WGS sequence"/>
</dbReference>
<feature type="compositionally biased region" description="Pro residues" evidence="2">
    <location>
        <begin position="128"/>
        <end position="138"/>
    </location>
</feature>
<gene>
    <name evidence="4" type="ORF">FB465_1700</name>
</gene>
<dbReference type="EMBL" id="VIVR01000001">
    <property type="protein sequence ID" value="TWE16716.1"/>
    <property type="molecule type" value="Genomic_DNA"/>
</dbReference>
<keyword evidence="4" id="KW-0418">Kinase</keyword>
<sequence>MLTATPHHRGGRITQAPEHEALASAVDRRPPRQEDRTRSTCQPIAGAVLSCEWTAATDHPTVHIRHHVAEALHALGFAQDRIDDVVLAASELAANATEHAEGPYRLLLHNAGPTYLLECHDHSSTLPPVDPRPAPPTHDSPLSEPDADALLTQLGERGRGLAMLSHLSNGRLSAQTTPTGKKVLVTLIRDARKA</sequence>
<organism evidence="4 5">
    <name type="scientific">Kitasatospora atroaurantiaca</name>
    <dbReference type="NCBI Taxonomy" id="285545"/>
    <lineage>
        <taxon>Bacteria</taxon>
        <taxon>Bacillati</taxon>
        <taxon>Actinomycetota</taxon>
        <taxon>Actinomycetes</taxon>
        <taxon>Kitasatosporales</taxon>
        <taxon>Streptomycetaceae</taxon>
        <taxon>Kitasatospora</taxon>
    </lineage>
</organism>
<comment type="caution">
    <text evidence="4">The sequence shown here is derived from an EMBL/GenBank/DDBJ whole genome shotgun (WGS) entry which is preliminary data.</text>
</comment>
<keyword evidence="5" id="KW-1185">Reference proteome</keyword>
<feature type="compositionally biased region" description="Basic residues" evidence="2">
    <location>
        <begin position="1"/>
        <end position="11"/>
    </location>
</feature>
<feature type="domain" description="Histidine kinase/HSP90-like ATPase" evidence="3">
    <location>
        <begin position="62"/>
        <end position="186"/>
    </location>
</feature>
<dbReference type="InterPro" id="IPR003594">
    <property type="entry name" value="HATPase_dom"/>
</dbReference>
<evidence type="ECO:0000256" key="2">
    <source>
        <dbReference type="SAM" id="MobiDB-lite"/>
    </source>
</evidence>
<dbReference type="PANTHER" id="PTHR35526:SF3">
    <property type="entry name" value="ANTI-SIGMA-F FACTOR RSBW"/>
    <property type="match status" value="1"/>
</dbReference>
<dbReference type="GO" id="GO:0004674">
    <property type="term" value="F:protein serine/threonine kinase activity"/>
    <property type="evidence" value="ECO:0007669"/>
    <property type="project" value="UniProtKB-KW"/>
</dbReference>
<dbReference type="InterPro" id="IPR036890">
    <property type="entry name" value="HATPase_C_sf"/>
</dbReference>
<evidence type="ECO:0000259" key="3">
    <source>
        <dbReference type="Pfam" id="PF13581"/>
    </source>
</evidence>
<dbReference type="CDD" id="cd16936">
    <property type="entry name" value="HATPase_RsbW-like"/>
    <property type="match status" value="1"/>
</dbReference>
<dbReference type="Pfam" id="PF13581">
    <property type="entry name" value="HATPase_c_2"/>
    <property type="match status" value="1"/>
</dbReference>
<evidence type="ECO:0000256" key="1">
    <source>
        <dbReference type="ARBA" id="ARBA00022527"/>
    </source>
</evidence>
<keyword evidence="4" id="KW-0808">Transferase</keyword>